<organism evidence="1 2">
    <name type="scientific">Zopfia rhizophila CBS 207.26</name>
    <dbReference type="NCBI Taxonomy" id="1314779"/>
    <lineage>
        <taxon>Eukaryota</taxon>
        <taxon>Fungi</taxon>
        <taxon>Dikarya</taxon>
        <taxon>Ascomycota</taxon>
        <taxon>Pezizomycotina</taxon>
        <taxon>Dothideomycetes</taxon>
        <taxon>Dothideomycetes incertae sedis</taxon>
        <taxon>Zopfiaceae</taxon>
        <taxon>Zopfia</taxon>
    </lineage>
</organism>
<evidence type="ECO:0008006" key="3">
    <source>
        <dbReference type="Google" id="ProtNLM"/>
    </source>
</evidence>
<evidence type="ECO:0000313" key="1">
    <source>
        <dbReference type="EMBL" id="KAF2190357.1"/>
    </source>
</evidence>
<dbReference type="PANTHER" id="PTHR24148">
    <property type="entry name" value="ANKYRIN REPEAT DOMAIN-CONTAINING PROTEIN 39 HOMOLOG-RELATED"/>
    <property type="match status" value="1"/>
</dbReference>
<accession>A0A6A6EEA2</accession>
<sequence>MPAEDESTYSWNNEMSQKAILKLLERPWFRRIWVLQEVAAARRIIIMCGPAEMTGYTFCSGFNKLELSYEAHLDLQSLIRSVTYLIGGAIFRPKYATYSSGGASLGELIDMYHTREATKRHDKVYTLLGMSSDDLSAAGLTPNYTVPCKTLLQQLVKSVLCKEVFVGTWDEKEIAIIKSKGSILGQASSVESDSTRYDRQHVKIVFKNTPRSLEYGREWGA</sequence>
<name>A0A6A6EEA2_9PEZI</name>
<dbReference type="AlphaFoldDB" id="A0A6A6EEA2"/>
<dbReference type="PANTHER" id="PTHR24148:SF78">
    <property type="entry name" value="HETEROKARYON INCOMPATIBILITY DOMAIN-CONTAINING PROTEIN"/>
    <property type="match status" value="1"/>
</dbReference>
<dbReference type="Proteomes" id="UP000800200">
    <property type="component" value="Unassembled WGS sequence"/>
</dbReference>
<dbReference type="EMBL" id="ML994619">
    <property type="protein sequence ID" value="KAF2190357.1"/>
    <property type="molecule type" value="Genomic_DNA"/>
</dbReference>
<dbReference type="InterPro" id="IPR052895">
    <property type="entry name" value="HetReg/Transcr_Mod"/>
</dbReference>
<proteinExistence type="predicted"/>
<evidence type="ECO:0000313" key="2">
    <source>
        <dbReference type="Proteomes" id="UP000800200"/>
    </source>
</evidence>
<dbReference type="OrthoDB" id="194358at2759"/>
<keyword evidence="2" id="KW-1185">Reference proteome</keyword>
<gene>
    <name evidence="1" type="ORF">K469DRAFT_760273</name>
</gene>
<protein>
    <recommendedName>
        <fullName evidence="3">Heterokaryon incompatibility domain-containing protein</fullName>
    </recommendedName>
</protein>
<reference evidence="1" key="1">
    <citation type="journal article" date="2020" name="Stud. Mycol.">
        <title>101 Dothideomycetes genomes: a test case for predicting lifestyles and emergence of pathogens.</title>
        <authorList>
            <person name="Haridas S."/>
            <person name="Albert R."/>
            <person name="Binder M."/>
            <person name="Bloem J."/>
            <person name="Labutti K."/>
            <person name="Salamov A."/>
            <person name="Andreopoulos B."/>
            <person name="Baker S."/>
            <person name="Barry K."/>
            <person name="Bills G."/>
            <person name="Bluhm B."/>
            <person name="Cannon C."/>
            <person name="Castanera R."/>
            <person name="Culley D."/>
            <person name="Daum C."/>
            <person name="Ezra D."/>
            <person name="Gonzalez J."/>
            <person name="Henrissat B."/>
            <person name="Kuo A."/>
            <person name="Liang C."/>
            <person name="Lipzen A."/>
            <person name="Lutzoni F."/>
            <person name="Magnuson J."/>
            <person name="Mondo S."/>
            <person name="Nolan M."/>
            <person name="Ohm R."/>
            <person name="Pangilinan J."/>
            <person name="Park H.-J."/>
            <person name="Ramirez L."/>
            <person name="Alfaro M."/>
            <person name="Sun H."/>
            <person name="Tritt A."/>
            <person name="Yoshinaga Y."/>
            <person name="Zwiers L.-H."/>
            <person name="Turgeon B."/>
            <person name="Goodwin S."/>
            <person name="Spatafora J."/>
            <person name="Crous P."/>
            <person name="Grigoriev I."/>
        </authorList>
    </citation>
    <scope>NUCLEOTIDE SEQUENCE</scope>
    <source>
        <strain evidence="1">CBS 207.26</strain>
    </source>
</reference>